<dbReference type="InterPro" id="IPR027266">
    <property type="entry name" value="TrmE/GcvT-like"/>
</dbReference>
<evidence type="ECO:0000313" key="6">
    <source>
        <dbReference type="Proteomes" id="UP000301309"/>
    </source>
</evidence>
<dbReference type="AlphaFoldDB" id="A0A4D4LL46"/>
<evidence type="ECO:0000259" key="4">
    <source>
        <dbReference type="Pfam" id="PF17806"/>
    </source>
</evidence>
<gene>
    <name evidence="5" type="ORF">SVIO_105830</name>
</gene>
<feature type="compositionally biased region" description="Low complexity" evidence="2">
    <location>
        <begin position="143"/>
        <end position="155"/>
    </location>
</feature>
<evidence type="ECO:0000259" key="3">
    <source>
        <dbReference type="Pfam" id="PF01571"/>
    </source>
</evidence>
<dbReference type="Gene3D" id="3.30.1360.120">
    <property type="entry name" value="Probable tRNA modification gtpase trme, domain 1"/>
    <property type="match status" value="1"/>
</dbReference>
<dbReference type="Proteomes" id="UP000301309">
    <property type="component" value="Unassembled WGS sequence"/>
</dbReference>
<proteinExistence type="predicted"/>
<feature type="domain" description="GCVT N-terminal" evidence="3">
    <location>
        <begin position="78"/>
        <end position="122"/>
    </location>
</feature>
<dbReference type="InterPro" id="IPR041117">
    <property type="entry name" value="SoxA_A3"/>
</dbReference>
<name>A0A4D4LL46_STRVO</name>
<sequence>MRGVEHVKRYTSLGTANDQGKTSGVNAIGVIAEVLGTGSSPGEIGTTAYRAPYTPVAFAALAGRERGELSDPERMTSLHSWHVAHGAESEDVGQWKRPWYYPRPGEDMDTAVARECRAAREGWPSWTPPPSARSRSGAGTPGSSWAASTRTASRSCGPAWPATA</sequence>
<dbReference type="Pfam" id="PF17806">
    <property type="entry name" value="SO_alpha_A3"/>
    <property type="match status" value="1"/>
</dbReference>
<evidence type="ECO:0000256" key="1">
    <source>
        <dbReference type="ARBA" id="ARBA00023002"/>
    </source>
</evidence>
<accession>A0A4D4LL46</accession>
<protein>
    <submittedName>
        <fullName evidence="5">Uncharacterized protein</fullName>
    </submittedName>
</protein>
<feature type="region of interest" description="Disordered" evidence="2">
    <location>
        <begin position="120"/>
        <end position="164"/>
    </location>
</feature>
<reference evidence="5 6" key="1">
    <citation type="journal article" date="2020" name="Int. J. Syst. Evol. Microbiol.">
        <title>Reclassification of Streptomyces castelarensis and Streptomyces sporoclivatus as later heterotypic synonyms of Streptomyces antimycoticus.</title>
        <authorList>
            <person name="Komaki H."/>
            <person name="Tamura T."/>
        </authorList>
    </citation>
    <scope>NUCLEOTIDE SEQUENCE [LARGE SCALE GENOMIC DNA]</scope>
    <source>
        <strain evidence="5 6">NBRC 13459</strain>
    </source>
</reference>
<dbReference type="SUPFAM" id="SSF103025">
    <property type="entry name" value="Folate-binding domain"/>
    <property type="match status" value="1"/>
</dbReference>
<dbReference type="InterPro" id="IPR006222">
    <property type="entry name" value="GCVT_N"/>
</dbReference>
<dbReference type="GO" id="GO:0016491">
    <property type="term" value="F:oxidoreductase activity"/>
    <property type="evidence" value="ECO:0007669"/>
    <property type="project" value="UniProtKB-KW"/>
</dbReference>
<comment type="caution">
    <text evidence="5">The sequence shown here is derived from an EMBL/GenBank/DDBJ whole genome shotgun (WGS) entry which is preliminary data.</text>
</comment>
<keyword evidence="1" id="KW-0560">Oxidoreductase</keyword>
<evidence type="ECO:0000256" key="2">
    <source>
        <dbReference type="SAM" id="MobiDB-lite"/>
    </source>
</evidence>
<evidence type="ECO:0000313" key="5">
    <source>
        <dbReference type="EMBL" id="GDY59960.1"/>
    </source>
</evidence>
<dbReference type="EMBL" id="BJHW01000002">
    <property type="protein sequence ID" value="GDY59960.1"/>
    <property type="molecule type" value="Genomic_DNA"/>
</dbReference>
<organism evidence="5 6">
    <name type="scientific">Streptomyces violaceusniger</name>
    <dbReference type="NCBI Taxonomy" id="68280"/>
    <lineage>
        <taxon>Bacteria</taxon>
        <taxon>Bacillati</taxon>
        <taxon>Actinomycetota</taxon>
        <taxon>Actinomycetes</taxon>
        <taxon>Kitasatosporales</taxon>
        <taxon>Streptomycetaceae</taxon>
        <taxon>Streptomyces</taxon>
        <taxon>Streptomyces violaceusniger group</taxon>
    </lineage>
</organism>
<feature type="domain" description="SoxA A3" evidence="4">
    <location>
        <begin position="2"/>
        <end position="64"/>
    </location>
</feature>
<keyword evidence="6" id="KW-1185">Reference proteome</keyword>
<dbReference type="Pfam" id="PF01571">
    <property type="entry name" value="GCV_T"/>
    <property type="match status" value="1"/>
</dbReference>